<keyword evidence="1" id="KW-0808">Transferase</keyword>
<name>A0AC61NA13_9FIRM</name>
<keyword evidence="2" id="KW-1185">Reference proteome</keyword>
<proteinExistence type="predicted"/>
<organism evidence="1 2">
    <name type="scientific">Aristaeella hokkaidonensis</name>
    <dbReference type="NCBI Taxonomy" id="3046382"/>
    <lineage>
        <taxon>Bacteria</taxon>
        <taxon>Bacillati</taxon>
        <taxon>Bacillota</taxon>
        <taxon>Clostridia</taxon>
        <taxon>Eubacteriales</taxon>
        <taxon>Aristaeellaceae</taxon>
        <taxon>Aristaeella</taxon>
    </lineage>
</organism>
<reference evidence="1" key="1">
    <citation type="submission" date="2021-01" db="EMBL/GenBank/DDBJ databases">
        <title>Complete genome sequence of Clostridiales bacterium R-7.</title>
        <authorList>
            <person name="Mahoney-Kurpe S.C."/>
            <person name="Palevich N."/>
            <person name="Koike S."/>
            <person name="Moon C.D."/>
            <person name="Attwood G.T."/>
        </authorList>
    </citation>
    <scope>NUCLEOTIDE SEQUENCE</scope>
    <source>
        <strain evidence="1">R-7</strain>
    </source>
</reference>
<sequence>MSNLVTQWYEDKKNVDEMQQWNPALKEWERTVIRCFPAGARILDIGCGLGREAFALAEMGFDVVGIDISKEVISQVKQLSAEKGYSIPFFDYDGKTLAFPDASFDVVIIWAQTFGLLYGDEYKQEFLAECKRVLRKDGLFSFSGHDLHFLQAYYPNCLNGRKFYPYADTEMYWETFEASDLTRFAVQAGLEVVLCEKGKIYKPEDGTILHCLCKKL</sequence>
<protein>
    <submittedName>
        <fullName evidence="1">Class I SAM-dependent methyltransferase</fullName>
    </submittedName>
</protein>
<evidence type="ECO:0000313" key="1">
    <source>
        <dbReference type="EMBL" id="QUC68419.1"/>
    </source>
</evidence>
<dbReference type="Proteomes" id="UP000682782">
    <property type="component" value="Chromosome"/>
</dbReference>
<accession>A0AC61NA13</accession>
<evidence type="ECO:0000313" key="2">
    <source>
        <dbReference type="Proteomes" id="UP000682782"/>
    </source>
</evidence>
<keyword evidence="1" id="KW-0489">Methyltransferase</keyword>
<dbReference type="EMBL" id="CP068393">
    <property type="protein sequence ID" value="QUC68419.1"/>
    <property type="molecule type" value="Genomic_DNA"/>
</dbReference>
<gene>
    <name evidence="1" type="ORF">JYE49_06930</name>
</gene>